<proteinExistence type="predicted"/>
<reference evidence="3 4" key="1">
    <citation type="journal article" date="2019" name="Nat. Med.">
        <title>A library of human gut bacterial isolates paired with longitudinal multiomics data enables mechanistic microbiome research.</title>
        <authorList>
            <person name="Poyet M."/>
            <person name="Groussin M."/>
            <person name="Gibbons S.M."/>
            <person name="Avila-Pacheco J."/>
            <person name="Jiang X."/>
            <person name="Kearney S.M."/>
            <person name="Perrotta A.R."/>
            <person name="Berdy B."/>
            <person name="Zhao S."/>
            <person name="Lieberman T.D."/>
            <person name="Swanson P.K."/>
            <person name="Smith M."/>
            <person name="Roesemann S."/>
            <person name="Alexander J.E."/>
            <person name="Rich S.A."/>
            <person name="Livny J."/>
            <person name="Vlamakis H."/>
            <person name="Clish C."/>
            <person name="Bullock K."/>
            <person name="Deik A."/>
            <person name="Scott J."/>
            <person name="Pierce K.A."/>
            <person name="Xavier R.J."/>
            <person name="Alm E.J."/>
        </authorList>
    </citation>
    <scope>NUCLEOTIDE SEQUENCE [LARGE SCALE GENOMIC DNA]</scope>
    <source>
        <strain evidence="3 4">BIOML-A183</strain>
    </source>
</reference>
<dbReference type="Proteomes" id="UP000460135">
    <property type="component" value="Unassembled WGS sequence"/>
</dbReference>
<keyword evidence="3" id="KW-0808">Transferase</keyword>
<gene>
    <name evidence="3" type="ORF">F3F51_28315</name>
</gene>
<dbReference type="PANTHER" id="PTHR37312">
    <property type="entry name" value="MEMBRANE-BOUND ACYLTRANSFERASE YKRP-RELATED"/>
    <property type="match status" value="1"/>
</dbReference>
<dbReference type="EMBL" id="VWLX01000037">
    <property type="protein sequence ID" value="KAA3797165.1"/>
    <property type="molecule type" value="Genomic_DNA"/>
</dbReference>
<feature type="transmembrane region" description="Helical" evidence="1">
    <location>
        <begin position="37"/>
        <end position="56"/>
    </location>
</feature>
<comment type="caution">
    <text evidence="3">The sequence shown here is derived from an EMBL/GenBank/DDBJ whole genome shotgun (WGS) entry which is preliminary data.</text>
</comment>
<dbReference type="GO" id="GO:0016747">
    <property type="term" value="F:acyltransferase activity, transferring groups other than amino-acyl groups"/>
    <property type="evidence" value="ECO:0007669"/>
    <property type="project" value="InterPro"/>
</dbReference>
<accession>A0A6N3V1P5</accession>
<keyword evidence="1" id="KW-1133">Transmembrane helix</keyword>
<sequence>MNRIIYLDIAKAICIILVVIGHYMPDNSPAWYVMFNRLIYTFHMPLFMFVSGYVYIATKKEMSYGDLSLYRWE</sequence>
<dbReference type="InterPro" id="IPR052734">
    <property type="entry name" value="Nod_factor_acetyltransferase"/>
</dbReference>
<dbReference type="Pfam" id="PF01757">
    <property type="entry name" value="Acyl_transf_3"/>
    <property type="match status" value="1"/>
</dbReference>
<name>A0A6N3V1P5_BACOV</name>
<dbReference type="AlphaFoldDB" id="A0A6N3V1P5"/>
<evidence type="ECO:0000256" key="1">
    <source>
        <dbReference type="SAM" id="Phobius"/>
    </source>
</evidence>
<dbReference type="PANTHER" id="PTHR37312:SF1">
    <property type="entry name" value="MEMBRANE-BOUND ACYLTRANSFERASE YKRP-RELATED"/>
    <property type="match status" value="1"/>
</dbReference>
<keyword evidence="1" id="KW-0812">Transmembrane</keyword>
<keyword evidence="3" id="KW-0012">Acyltransferase</keyword>
<keyword evidence="1" id="KW-0472">Membrane</keyword>
<evidence type="ECO:0000259" key="2">
    <source>
        <dbReference type="Pfam" id="PF01757"/>
    </source>
</evidence>
<organism evidence="3 4">
    <name type="scientific">Bacteroides ovatus</name>
    <dbReference type="NCBI Taxonomy" id="28116"/>
    <lineage>
        <taxon>Bacteria</taxon>
        <taxon>Pseudomonadati</taxon>
        <taxon>Bacteroidota</taxon>
        <taxon>Bacteroidia</taxon>
        <taxon>Bacteroidales</taxon>
        <taxon>Bacteroidaceae</taxon>
        <taxon>Bacteroides</taxon>
    </lineage>
</organism>
<evidence type="ECO:0000313" key="3">
    <source>
        <dbReference type="EMBL" id="KAA3797165.1"/>
    </source>
</evidence>
<evidence type="ECO:0000313" key="4">
    <source>
        <dbReference type="Proteomes" id="UP000460135"/>
    </source>
</evidence>
<dbReference type="InterPro" id="IPR002656">
    <property type="entry name" value="Acyl_transf_3_dom"/>
</dbReference>
<feature type="domain" description="Acyltransferase 3" evidence="2">
    <location>
        <begin position="5"/>
        <end position="67"/>
    </location>
</feature>
<feature type="transmembrane region" description="Helical" evidence="1">
    <location>
        <begin position="5"/>
        <end position="25"/>
    </location>
</feature>
<protein>
    <submittedName>
        <fullName evidence="3">Acyltransferase family protein</fullName>
    </submittedName>
</protein>